<keyword evidence="3" id="KW-1185">Reference proteome</keyword>
<reference evidence="2" key="1">
    <citation type="journal article" date="2023" name="Mol. Phylogenet. Evol.">
        <title>Genome-scale phylogeny and comparative genomics of the fungal order Sordariales.</title>
        <authorList>
            <person name="Hensen N."/>
            <person name="Bonometti L."/>
            <person name="Westerberg I."/>
            <person name="Brannstrom I.O."/>
            <person name="Guillou S."/>
            <person name="Cros-Aarteil S."/>
            <person name="Calhoun S."/>
            <person name="Haridas S."/>
            <person name="Kuo A."/>
            <person name="Mondo S."/>
            <person name="Pangilinan J."/>
            <person name="Riley R."/>
            <person name="LaButti K."/>
            <person name="Andreopoulos B."/>
            <person name="Lipzen A."/>
            <person name="Chen C."/>
            <person name="Yan M."/>
            <person name="Daum C."/>
            <person name="Ng V."/>
            <person name="Clum A."/>
            <person name="Steindorff A."/>
            <person name="Ohm R.A."/>
            <person name="Martin F."/>
            <person name="Silar P."/>
            <person name="Natvig D.O."/>
            <person name="Lalanne C."/>
            <person name="Gautier V."/>
            <person name="Ament-Velasquez S.L."/>
            <person name="Kruys A."/>
            <person name="Hutchinson M.I."/>
            <person name="Powell A.J."/>
            <person name="Barry K."/>
            <person name="Miller A.N."/>
            <person name="Grigoriev I.V."/>
            <person name="Debuchy R."/>
            <person name="Gladieux P."/>
            <person name="Hiltunen Thoren M."/>
            <person name="Johannesson H."/>
        </authorList>
    </citation>
    <scope>NUCLEOTIDE SEQUENCE</scope>
    <source>
        <strain evidence="2">CBS 731.68</strain>
    </source>
</reference>
<evidence type="ECO:0000313" key="3">
    <source>
        <dbReference type="Proteomes" id="UP001302602"/>
    </source>
</evidence>
<name>A0AAN6TPV7_9PEZI</name>
<dbReference type="GeneID" id="87832617"/>
<reference evidence="2" key="2">
    <citation type="submission" date="2023-05" db="EMBL/GenBank/DDBJ databases">
        <authorList>
            <consortium name="Lawrence Berkeley National Laboratory"/>
            <person name="Steindorff A."/>
            <person name="Hensen N."/>
            <person name="Bonometti L."/>
            <person name="Westerberg I."/>
            <person name="Brannstrom I.O."/>
            <person name="Guillou S."/>
            <person name="Cros-Aarteil S."/>
            <person name="Calhoun S."/>
            <person name="Haridas S."/>
            <person name="Kuo A."/>
            <person name="Mondo S."/>
            <person name="Pangilinan J."/>
            <person name="Riley R."/>
            <person name="Labutti K."/>
            <person name="Andreopoulos B."/>
            <person name="Lipzen A."/>
            <person name="Chen C."/>
            <person name="Yanf M."/>
            <person name="Daum C."/>
            <person name="Ng V."/>
            <person name="Clum A."/>
            <person name="Ohm R."/>
            <person name="Martin F."/>
            <person name="Silar P."/>
            <person name="Natvig D."/>
            <person name="Lalanne C."/>
            <person name="Gautier V."/>
            <person name="Ament-Velasquez S.L."/>
            <person name="Kruys A."/>
            <person name="Hutchinson M.I."/>
            <person name="Powell A.J."/>
            <person name="Barry K."/>
            <person name="Miller A.N."/>
            <person name="Grigoriev I.V."/>
            <person name="Debuchy R."/>
            <person name="Gladieux P."/>
            <person name="Thoren M.H."/>
            <person name="Johannesson H."/>
        </authorList>
    </citation>
    <scope>NUCLEOTIDE SEQUENCE</scope>
    <source>
        <strain evidence="2">CBS 731.68</strain>
    </source>
</reference>
<keyword evidence="1" id="KW-0732">Signal</keyword>
<evidence type="ECO:0000313" key="2">
    <source>
        <dbReference type="EMBL" id="KAK4117961.1"/>
    </source>
</evidence>
<dbReference type="Proteomes" id="UP001302602">
    <property type="component" value="Unassembled WGS sequence"/>
</dbReference>
<protein>
    <submittedName>
        <fullName evidence="2">Uncharacterized protein</fullName>
    </submittedName>
</protein>
<comment type="caution">
    <text evidence="2">The sequence shown here is derived from an EMBL/GenBank/DDBJ whole genome shotgun (WGS) entry which is preliminary data.</text>
</comment>
<organism evidence="2 3">
    <name type="scientific">Parathielavia appendiculata</name>
    <dbReference type="NCBI Taxonomy" id="2587402"/>
    <lineage>
        <taxon>Eukaryota</taxon>
        <taxon>Fungi</taxon>
        <taxon>Dikarya</taxon>
        <taxon>Ascomycota</taxon>
        <taxon>Pezizomycotina</taxon>
        <taxon>Sordariomycetes</taxon>
        <taxon>Sordariomycetidae</taxon>
        <taxon>Sordariales</taxon>
        <taxon>Chaetomiaceae</taxon>
        <taxon>Parathielavia</taxon>
    </lineage>
</organism>
<feature type="signal peptide" evidence="1">
    <location>
        <begin position="1"/>
        <end position="18"/>
    </location>
</feature>
<sequence length="420" mass="46947">MHLSASIITLLGIGSAVAQRRVCPDANGLLYIASNNGRYLIECEIEYWTPINLHSSETGGPLECADECDLWTMYYPGNPCGAGSWEKSTSVCYLKPGDLSNSETRNNTNVISLALASLNGCRYWFQDMNKTPQPRLLPRPSDNHPFIPSLNLYDFLGPLDEMSADNGPKLRRIAAVHLGLVPDEGQGPYFYLLRTYYGGGADDAAKLRSWLDEDLNNSEIEAVYNVFHELAAPEPDRRCTESMLSRRRTERRGLIKNGTDESEDEHYADAIRQVVALGGPPWLISQDETAFETEELGLIFQDMKGNPWEEAMTYEGWWEHSNAPKEYRIRGKIMGRLFPVLRAGRQTLVASDPHTARGDILAGPHPIQGPTPLSERHCRRSCGSDETGDSTYGCGRPTTARYCWDCKESGYRERGGTIEL</sequence>
<dbReference type="RefSeq" id="XP_062641734.1">
    <property type="nucleotide sequence ID" value="XM_062795849.1"/>
</dbReference>
<dbReference type="AlphaFoldDB" id="A0AAN6TPV7"/>
<proteinExistence type="predicted"/>
<feature type="chain" id="PRO_5043025992" evidence="1">
    <location>
        <begin position="19"/>
        <end position="420"/>
    </location>
</feature>
<evidence type="ECO:0000256" key="1">
    <source>
        <dbReference type="SAM" id="SignalP"/>
    </source>
</evidence>
<gene>
    <name evidence="2" type="ORF">N657DRAFT_675849</name>
</gene>
<dbReference type="EMBL" id="MU853301">
    <property type="protein sequence ID" value="KAK4117961.1"/>
    <property type="molecule type" value="Genomic_DNA"/>
</dbReference>
<accession>A0AAN6TPV7</accession>